<feature type="non-terminal residue" evidence="1">
    <location>
        <position position="1"/>
    </location>
</feature>
<dbReference type="EMBL" id="JAHRIQ010047974">
    <property type="protein sequence ID" value="MEQ2236907.1"/>
    <property type="molecule type" value="Genomic_DNA"/>
</dbReference>
<name>A0ABV0TX28_9TELE</name>
<proteinExistence type="predicted"/>
<reference evidence="1 2" key="1">
    <citation type="submission" date="2021-06" db="EMBL/GenBank/DDBJ databases">
        <authorList>
            <person name="Palmer J.M."/>
        </authorList>
    </citation>
    <scope>NUCLEOTIDE SEQUENCE [LARGE SCALE GENOMIC DNA]</scope>
    <source>
        <strain evidence="2">if_2019</strain>
        <tissue evidence="1">Muscle</tissue>
    </source>
</reference>
<evidence type="ECO:0000313" key="1">
    <source>
        <dbReference type="EMBL" id="MEQ2236907.1"/>
    </source>
</evidence>
<organism evidence="1 2">
    <name type="scientific">Ilyodon furcidens</name>
    <name type="common">goldbreast splitfin</name>
    <dbReference type="NCBI Taxonomy" id="33524"/>
    <lineage>
        <taxon>Eukaryota</taxon>
        <taxon>Metazoa</taxon>
        <taxon>Chordata</taxon>
        <taxon>Craniata</taxon>
        <taxon>Vertebrata</taxon>
        <taxon>Euteleostomi</taxon>
        <taxon>Actinopterygii</taxon>
        <taxon>Neopterygii</taxon>
        <taxon>Teleostei</taxon>
        <taxon>Neoteleostei</taxon>
        <taxon>Acanthomorphata</taxon>
        <taxon>Ovalentaria</taxon>
        <taxon>Atherinomorphae</taxon>
        <taxon>Cyprinodontiformes</taxon>
        <taxon>Goodeidae</taxon>
        <taxon>Ilyodon</taxon>
    </lineage>
</organism>
<keyword evidence="2" id="KW-1185">Reference proteome</keyword>
<comment type="caution">
    <text evidence="1">The sequence shown here is derived from an EMBL/GenBank/DDBJ whole genome shotgun (WGS) entry which is preliminary data.</text>
</comment>
<protein>
    <submittedName>
        <fullName evidence="1">Uncharacterized protein</fullName>
    </submittedName>
</protein>
<accession>A0ABV0TX28</accession>
<dbReference type="Proteomes" id="UP001482620">
    <property type="component" value="Unassembled WGS sequence"/>
</dbReference>
<gene>
    <name evidence="1" type="ORF">ILYODFUR_017378</name>
</gene>
<evidence type="ECO:0000313" key="2">
    <source>
        <dbReference type="Proteomes" id="UP001482620"/>
    </source>
</evidence>
<sequence>FWLSRCLAEVFSGRHLKFLSEVLWTPVAVWDCPSEASREPSVASAQLGVRGRSHPCSISRTFP</sequence>